<proteinExistence type="predicted"/>
<dbReference type="InterPro" id="IPR001683">
    <property type="entry name" value="PX_dom"/>
</dbReference>
<evidence type="ECO:0000256" key="1">
    <source>
        <dbReference type="SAM" id="MobiDB-lite"/>
    </source>
</evidence>
<dbReference type="SUPFAM" id="SSF58038">
    <property type="entry name" value="SNARE fusion complex"/>
    <property type="match status" value="1"/>
</dbReference>
<dbReference type="Gene3D" id="3.30.1520.10">
    <property type="entry name" value="Phox-like domain"/>
    <property type="match status" value="1"/>
</dbReference>
<protein>
    <recommendedName>
        <fullName evidence="6">t-SNARE coiled-coil homology domain-containing protein</fullName>
    </recommendedName>
</protein>
<dbReference type="InterPro" id="IPR000727">
    <property type="entry name" value="T_SNARE_dom"/>
</dbReference>
<dbReference type="Gene3D" id="1.20.5.110">
    <property type="match status" value="1"/>
</dbReference>
<organism evidence="4 5">
    <name type="scientific">Peltaster fructicola</name>
    <dbReference type="NCBI Taxonomy" id="286661"/>
    <lineage>
        <taxon>Eukaryota</taxon>
        <taxon>Fungi</taxon>
        <taxon>Dikarya</taxon>
        <taxon>Ascomycota</taxon>
        <taxon>Pezizomycotina</taxon>
        <taxon>Dothideomycetes</taxon>
        <taxon>Dothideomycetes incertae sedis</taxon>
        <taxon>Peltaster</taxon>
    </lineage>
</organism>
<dbReference type="Pfam" id="PF00787">
    <property type="entry name" value="PX"/>
    <property type="match status" value="1"/>
</dbReference>
<dbReference type="PROSITE" id="PS50195">
    <property type="entry name" value="PX"/>
    <property type="match status" value="1"/>
</dbReference>
<accession>A0A6H0XMY5</accession>
<dbReference type="GO" id="GO:0035091">
    <property type="term" value="F:phosphatidylinositol binding"/>
    <property type="evidence" value="ECO:0007669"/>
    <property type="project" value="InterPro"/>
</dbReference>
<feature type="region of interest" description="Disordered" evidence="1">
    <location>
        <begin position="1"/>
        <end position="20"/>
    </location>
</feature>
<dbReference type="Proteomes" id="UP000503462">
    <property type="component" value="Chromosome 1"/>
</dbReference>
<evidence type="ECO:0000313" key="5">
    <source>
        <dbReference type="Proteomes" id="UP000503462"/>
    </source>
</evidence>
<dbReference type="OrthoDB" id="428895at2759"/>
<feature type="domain" description="PX" evidence="3">
    <location>
        <begin position="4"/>
        <end position="118"/>
    </location>
</feature>
<dbReference type="SUPFAM" id="SSF64268">
    <property type="entry name" value="PX domain"/>
    <property type="match status" value="1"/>
</dbReference>
<dbReference type="PROSITE" id="PS50192">
    <property type="entry name" value="T_SNARE"/>
    <property type="match status" value="1"/>
</dbReference>
<evidence type="ECO:0000313" key="4">
    <source>
        <dbReference type="EMBL" id="QIW96065.1"/>
    </source>
</evidence>
<dbReference type="CDD" id="cd06897">
    <property type="entry name" value="PX_SNARE"/>
    <property type="match status" value="1"/>
</dbReference>
<dbReference type="GO" id="GO:0006886">
    <property type="term" value="P:intracellular protein transport"/>
    <property type="evidence" value="ECO:0007669"/>
    <property type="project" value="TreeGrafter"/>
</dbReference>
<dbReference type="PANTHER" id="PTHR12431:SF14">
    <property type="entry name" value="LD15323P"/>
    <property type="match status" value="1"/>
</dbReference>
<gene>
    <name evidence="4" type="ORF">AMS68_001583</name>
</gene>
<reference evidence="4 5" key="1">
    <citation type="journal article" date="2016" name="Sci. Rep.">
        <title>Peltaster fructicola genome reveals evolution from an invasive phytopathogen to an ectophytic parasite.</title>
        <authorList>
            <person name="Xu C."/>
            <person name="Chen H."/>
            <person name="Gleason M.L."/>
            <person name="Xu J.R."/>
            <person name="Liu H."/>
            <person name="Zhang R."/>
            <person name="Sun G."/>
        </authorList>
    </citation>
    <scope>NUCLEOTIDE SEQUENCE [LARGE SCALE GENOMIC DNA]</scope>
    <source>
        <strain evidence="4 5">LNHT1506</strain>
    </source>
</reference>
<dbReference type="CDD" id="cd15858">
    <property type="entry name" value="SNARE_VAM7"/>
    <property type="match status" value="1"/>
</dbReference>
<feature type="domain" description="T-SNARE coiled-coil homology" evidence="2">
    <location>
        <begin position="285"/>
        <end position="347"/>
    </location>
</feature>
<dbReference type="GO" id="GO:0005769">
    <property type="term" value="C:early endosome"/>
    <property type="evidence" value="ECO:0007669"/>
    <property type="project" value="TreeGrafter"/>
</dbReference>
<evidence type="ECO:0000259" key="2">
    <source>
        <dbReference type="PROSITE" id="PS50192"/>
    </source>
</evidence>
<dbReference type="SMART" id="SM00312">
    <property type="entry name" value="PX"/>
    <property type="match status" value="1"/>
</dbReference>
<dbReference type="InterPro" id="IPR036871">
    <property type="entry name" value="PX_dom_sf"/>
</dbReference>
<keyword evidence="5" id="KW-1185">Reference proteome</keyword>
<dbReference type="GO" id="GO:0032456">
    <property type="term" value="P:endocytic recycling"/>
    <property type="evidence" value="ECO:0007669"/>
    <property type="project" value="TreeGrafter"/>
</dbReference>
<evidence type="ECO:0008006" key="6">
    <source>
        <dbReference type="Google" id="ProtNLM"/>
    </source>
</evidence>
<dbReference type="SMART" id="SM00397">
    <property type="entry name" value="t_SNARE"/>
    <property type="match status" value="1"/>
</dbReference>
<dbReference type="EMBL" id="CP051139">
    <property type="protein sequence ID" value="QIW96065.1"/>
    <property type="molecule type" value="Genomic_DNA"/>
</dbReference>
<evidence type="ECO:0000259" key="3">
    <source>
        <dbReference type="PROSITE" id="PS50195"/>
    </source>
</evidence>
<name>A0A6H0XMY5_9PEZI</name>
<dbReference type="AlphaFoldDB" id="A0A6H0XMY5"/>
<sequence length="348" mass="38748">MAPALQISIPETSVAPSPQGKPYTQYHIILQLPLRRDEIKKRYSDFVQLNQDLTSQSGTPPATLPAKNWFSRTVNNDPLTEQRRVGLERYLQAIIAADDGRWRSSKAWRAFMNLPEGTSTIDSRGNLSSTTISSGNIDSSQWLDMHRQLKTTIQTIRQQLKQREAATSVQQQHALSAEVKASLVRATGTIQQLDTALSEPNARGGLGDGEQRRRKDLIVAARKEVQGLNGILKTSLQKPAAEPADVSKDALWKGTTAGKGRVLGPAKETERTRELDNKGVLQLQQQIMQEQDEDVESLAKTVNKLKDMGVMINEELIIQNEMLGLVEQDADRLQGKIDVGRSRIKKIR</sequence>
<dbReference type="PANTHER" id="PTHR12431">
    <property type="entry name" value="SORTING NEXIN 17 AND 27"/>
    <property type="match status" value="1"/>
</dbReference>